<reference evidence="4" key="1">
    <citation type="journal article" date="2020" name="Microbiol. Resour. Announc.">
        <title>Draft Genome Sequences of Thiorhodococcus mannitoliphagus and Thiorhodococcus minor, Purple Sulfur Photosynthetic Bacteria in the Gammaproteobacterial Family Chromatiaceae.</title>
        <authorList>
            <person name="Aviles F.A."/>
            <person name="Meyer T.E."/>
            <person name="Kyndt J.A."/>
        </authorList>
    </citation>
    <scope>NUCLEOTIDE SEQUENCE [LARGE SCALE GENOMIC DNA]</scope>
    <source>
        <strain evidence="4">DSM 18266</strain>
    </source>
</reference>
<dbReference type="InterPro" id="IPR000326">
    <property type="entry name" value="PAP2/HPO"/>
</dbReference>
<proteinExistence type="predicted"/>
<dbReference type="AlphaFoldDB" id="A0A6P1DUH9"/>
<feature type="transmembrane region" description="Helical" evidence="1">
    <location>
        <begin position="95"/>
        <end position="116"/>
    </location>
</feature>
<dbReference type="Gene3D" id="1.20.144.10">
    <property type="entry name" value="Phosphatidic acid phosphatase type 2/haloperoxidase"/>
    <property type="match status" value="1"/>
</dbReference>
<feature type="transmembrane region" description="Helical" evidence="1">
    <location>
        <begin position="207"/>
        <end position="229"/>
    </location>
</feature>
<keyword evidence="1" id="KW-0812">Transmembrane</keyword>
<feature type="transmembrane region" description="Helical" evidence="1">
    <location>
        <begin position="12"/>
        <end position="31"/>
    </location>
</feature>
<feature type="transmembrane region" description="Helical" evidence="1">
    <location>
        <begin position="150"/>
        <end position="169"/>
    </location>
</feature>
<comment type="caution">
    <text evidence="3">The sequence shown here is derived from an EMBL/GenBank/DDBJ whole genome shotgun (WGS) entry which is preliminary data.</text>
</comment>
<dbReference type="SMART" id="SM00014">
    <property type="entry name" value="acidPPc"/>
    <property type="match status" value="1"/>
</dbReference>
<gene>
    <name evidence="3" type="ORF">G3480_03330</name>
</gene>
<dbReference type="CDD" id="cd03396">
    <property type="entry name" value="PAP2_like_6"/>
    <property type="match status" value="1"/>
</dbReference>
<dbReference type="SUPFAM" id="SSF48317">
    <property type="entry name" value="Acid phosphatase/Vanadium-dependent haloperoxidase"/>
    <property type="match status" value="1"/>
</dbReference>
<organism evidence="3 4">
    <name type="scientific">Thiorhodococcus mannitoliphagus</name>
    <dbReference type="NCBI Taxonomy" id="329406"/>
    <lineage>
        <taxon>Bacteria</taxon>
        <taxon>Pseudomonadati</taxon>
        <taxon>Pseudomonadota</taxon>
        <taxon>Gammaproteobacteria</taxon>
        <taxon>Chromatiales</taxon>
        <taxon>Chromatiaceae</taxon>
        <taxon>Thiorhodococcus</taxon>
    </lineage>
</organism>
<evidence type="ECO:0000313" key="3">
    <source>
        <dbReference type="EMBL" id="NEX19354.1"/>
    </source>
</evidence>
<dbReference type="EMBL" id="JAAIJR010000008">
    <property type="protein sequence ID" value="NEX19354.1"/>
    <property type="molecule type" value="Genomic_DNA"/>
</dbReference>
<keyword evidence="1" id="KW-0472">Membrane</keyword>
<protein>
    <submittedName>
        <fullName evidence="3">Phosphatase PAP2 family protein</fullName>
    </submittedName>
</protein>
<evidence type="ECO:0000313" key="4">
    <source>
        <dbReference type="Proteomes" id="UP000471640"/>
    </source>
</evidence>
<dbReference type="RefSeq" id="WP_164652255.1">
    <property type="nucleotide sequence ID" value="NZ_JAAIJR010000008.1"/>
</dbReference>
<dbReference type="Proteomes" id="UP000471640">
    <property type="component" value="Unassembled WGS sequence"/>
</dbReference>
<keyword evidence="4" id="KW-1185">Reference proteome</keyword>
<keyword evidence="1" id="KW-1133">Transmembrane helix</keyword>
<accession>A0A6P1DUH9</accession>
<feature type="domain" description="Phosphatidic acid phosphatase type 2/haloperoxidase" evidence="2">
    <location>
        <begin position="97"/>
        <end position="222"/>
    </location>
</feature>
<feature type="transmembrane region" description="Helical" evidence="1">
    <location>
        <begin position="176"/>
        <end position="195"/>
    </location>
</feature>
<feature type="transmembrane region" description="Helical" evidence="1">
    <location>
        <begin position="250"/>
        <end position="270"/>
    </location>
</feature>
<sequence length="405" mass="43988">MQTISATRPRWLPQLAVVVLLAVVGTLPFWLSDLDIQAAAAFYHPNSEDAWPESRQPLWLFFYQAAPLLIGLLAIGSLAVLGAGSLWPRFRRVRIHAVFLLATAVLGPGLIVNAVLKDHWGRPRPHQTLEFGGTQAYLPPLMVGESGKGKSFPCGHSSAGFMLGAFFLIWLRRRPVLAYLALLGSIALGILLGIGRMTAGDHFLSDVIWSAVIVYGLALTLYYLVLRIPQREDALAHLPPPEPRPLKHPVALASGYGIAAAALLFGMLLATPVHQSLSLDVIQAKYDPAPHTLRLVADTAQVTIAWHQYPERSALILLKGRGFGLPGTRVEHRLEAADGVLTFAVAHAGIFTEKDTSLVVGVTPEDWDRVEVHTGSGDIRVYPKPPGSPEVMLQTDDGAVLRDLQ</sequence>
<feature type="transmembrane region" description="Helical" evidence="1">
    <location>
        <begin position="61"/>
        <end position="83"/>
    </location>
</feature>
<dbReference type="Pfam" id="PF01569">
    <property type="entry name" value="PAP2"/>
    <property type="match status" value="1"/>
</dbReference>
<reference evidence="3 4" key="2">
    <citation type="submission" date="2020-02" db="EMBL/GenBank/DDBJ databases">
        <title>Genome sequences of Thiorhodococcus mannitoliphagus and Thiorhodococcus minor, purple sulfur photosynthetic bacteria in the gammaproteobacterial family, Chromatiaceae.</title>
        <authorList>
            <person name="Aviles F.A."/>
            <person name="Meyer T.E."/>
            <person name="Kyndt J.A."/>
        </authorList>
    </citation>
    <scope>NUCLEOTIDE SEQUENCE [LARGE SCALE GENOMIC DNA]</scope>
    <source>
        <strain evidence="3 4">DSM 18266</strain>
    </source>
</reference>
<dbReference type="InterPro" id="IPR036938">
    <property type="entry name" value="PAP2/HPO_sf"/>
</dbReference>
<evidence type="ECO:0000259" key="2">
    <source>
        <dbReference type="SMART" id="SM00014"/>
    </source>
</evidence>
<evidence type="ECO:0000256" key="1">
    <source>
        <dbReference type="SAM" id="Phobius"/>
    </source>
</evidence>
<name>A0A6P1DUH9_9GAMM</name>